<sequence>MFVIPAFTGDLRKRRQKHDCIHAATITFHDPVLPRPASNSVSSVVLSEHGSCHVVNICAVSFVDFSHTSYITFSTILAYPSAIMFSLLSSGAHKENVEAVVVKAGDLHLDDDITTLPNFMMLASGLGIEGPRALQAFNLDTGHYEQIGEGAQFHVFKPASETFEEGGYNVGYVADEGVVVKRISRRLYETKTKDIATPSAAAWGRSERKTKDSLRDLRLEIQVLAQDIVRKHPNIIDLIAWGYDHPRSMCEERRDMADRYPLNVPIPVLFVQKALCPLDGFFDTGAFLGSEVSPWSIRYQLALGIAAGLECLRDILILHNDLKPENILVCRQNNPLVSFISKLADFGLSVTQVDDFRKYGRTYGWKPPEASDYDKDEHGQYSREALFKSESYAYGLVALYTICSREYMAHGFSFPQRCSKRNERKTKAMQLIKEQSDFSNGEKEQARVCYVRIESHFLKETPQARDYASPRFLRQAVPAYENWYDTLISNPKFLLTSVRVASFESLHTSESKHVPYKKMGRFHRGFRFFRNLKPRILEDLDATISDDFPADLLFGMAVGNVATRPDNYQSKVRRLINRVAVAKYPSVAAIGVISQINEAIPSPETPAPSSDLEQSVDFLHAAVASGSTVAVRLLQKLDPDRAGHAIDEFRANGGYNDEEQLIRENSMPESNTLYHWLTASDDWKANASSPFLDEMFKR</sequence>
<reference evidence="2" key="1">
    <citation type="journal article" date="2020" name="Stud. Mycol.">
        <title>101 Dothideomycetes genomes: a test case for predicting lifestyles and emergence of pathogens.</title>
        <authorList>
            <person name="Haridas S."/>
            <person name="Albert R."/>
            <person name="Binder M."/>
            <person name="Bloem J."/>
            <person name="Labutti K."/>
            <person name="Salamov A."/>
            <person name="Andreopoulos B."/>
            <person name="Baker S."/>
            <person name="Barry K."/>
            <person name="Bills G."/>
            <person name="Bluhm B."/>
            <person name="Cannon C."/>
            <person name="Castanera R."/>
            <person name="Culley D."/>
            <person name="Daum C."/>
            <person name="Ezra D."/>
            <person name="Gonzalez J."/>
            <person name="Henrissat B."/>
            <person name="Kuo A."/>
            <person name="Liang C."/>
            <person name="Lipzen A."/>
            <person name="Lutzoni F."/>
            <person name="Magnuson J."/>
            <person name="Mondo S."/>
            <person name="Nolan M."/>
            <person name="Ohm R."/>
            <person name="Pangilinan J."/>
            <person name="Park H.-J."/>
            <person name="Ramirez L."/>
            <person name="Alfaro M."/>
            <person name="Sun H."/>
            <person name="Tritt A."/>
            <person name="Yoshinaga Y."/>
            <person name="Zwiers L.-H."/>
            <person name="Turgeon B."/>
            <person name="Goodwin S."/>
            <person name="Spatafora J."/>
            <person name="Crous P."/>
            <person name="Grigoriev I."/>
        </authorList>
    </citation>
    <scope>NUCLEOTIDE SEQUENCE</scope>
    <source>
        <strain evidence="2">CBS 122367</strain>
    </source>
</reference>
<dbReference type="InterPro" id="IPR000719">
    <property type="entry name" value="Prot_kinase_dom"/>
</dbReference>
<dbReference type="GO" id="GO:0004672">
    <property type="term" value="F:protein kinase activity"/>
    <property type="evidence" value="ECO:0007669"/>
    <property type="project" value="InterPro"/>
</dbReference>
<dbReference type="PROSITE" id="PS50011">
    <property type="entry name" value="PROTEIN_KINASE_DOM"/>
    <property type="match status" value="1"/>
</dbReference>
<dbReference type="PANTHER" id="PTHR23257:SF963">
    <property type="entry name" value="AT08303P"/>
    <property type="match status" value="1"/>
</dbReference>
<dbReference type="InterPro" id="IPR050167">
    <property type="entry name" value="Ser_Thr_protein_kinase"/>
</dbReference>
<organism evidence="2 3">
    <name type="scientific">Lentithecium fluviatile CBS 122367</name>
    <dbReference type="NCBI Taxonomy" id="1168545"/>
    <lineage>
        <taxon>Eukaryota</taxon>
        <taxon>Fungi</taxon>
        <taxon>Dikarya</taxon>
        <taxon>Ascomycota</taxon>
        <taxon>Pezizomycotina</taxon>
        <taxon>Dothideomycetes</taxon>
        <taxon>Pleosporomycetidae</taxon>
        <taxon>Pleosporales</taxon>
        <taxon>Massarineae</taxon>
        <taxon>Lentitheciaceae</taxon>
        <taxon>Lentithecium</taxon>
    </lineage>
</organism>
<gene>
    <name evidence="2" type="ORF">K458DRAFT_382153</name>
</gene>
<keyword evidence="3" id="KW-1185">Reference proteome</keyword>
<evidence type="ECO:0000313" key="2">
    <source>
        <dbReference type="EMBL" id="KAF2690591.1"/>
    </source>
</evidence>
<dbReference type="InterPro" id="IPR011009">
    <property type="entry name" value="Kinase-like_dom_sf"/>
</dbReference>
<dbReference type="GO" id="GO:0005737">
    <property type="term" value="C:cytoplasm"/>
    <property type="evidence" value="ECO:0007669"/>
    <property type="project" value="TreeGrafter"/>
</dbReference>
<protein>
    <recommendedName>
        <fullName evidence="1">Protein kinase domain-containing protein</fullName>
    </recommendedName>
</protein>
<name>A0A6G1JK42_9PLEO</name>
<dbReference type="SUPFAM" id="SSF56112">
    <property type="entry name" value="Protein kinase-like (PK-like)"/>
    <property type="match status" value="1"/>
</dbReference>
<dbReference type="Gene3D" id="1.10.510.10">
    <property type="entry name" value="Transferase(Phosphotransferase) domain 1"/>
    <property type="match status" value="1"/>
</dbReference>
<dbReference type="OrthoDB" id="3918771at2759"/>
<dbReference type="GO" id="GO:0005524">
    <property type="term" value="F:ATP binding"/>
    <property type="evidence" value="ECO:0007669"/>
    <property type="project" value="InterPro"/>
</dbReference>
<evidence type="ECO:0000259" key="1">
    <source>
        <dbReference type="PROSITE" id="PS50011"/>
    </source>
</evidence>
<feature type="domain" description="Protein kinase" evidence="1">
    <location>
        <begin position="141"/>
        <end position="484"/>
    </location>
</feature>
<dbReference type="Proteomes" id="UP000799291">
    <property type="component" value="Unassembled WGS sequence"/>
</dbReference>
<proteinExistence type="predicted"/>
<dbReference type="EMBL" id="MU005570">
    <property type="protein sequence ID" value="KAF2690591.1"/>
    <property type="molecule type" value="Genomic_DNA"/>
</dbReference>
<dbReference type="PANTHER" id="PTHR23257">
    <property type="entry name" value="SERINE-THREONINE PROTEIN KINASE"/>
    <property type="match status" value="1"/>
</dbReference>
<dbReference type="SMART" id="SM00220">
    <property type="entry name" value="S_TKc"/>
    <property type="match status" value="1"/>
</dbReference>
<evidence type="ECO:0000313" key="3">
    <source>
        <dbReference type="Proteomes" id="UP000799291"/>
    </source>
</evidence>
<dbReference type="Pfam" id="PF00069">
    <property type="entry name" value="Pkinase"/>
    <property type="match status" value="1"/>
</dbReference>
<dbReference type="GO" id="GO:0007165">
    <property type="term" value="P:signal transduction"/>
    <property type="evidence" value="ECO:0007669"/>
    <property type="project" value="TreeGrafter"/>
</dbReference>
<dbReference type="PROSITE" id="PS00108">
    <property type="entry name" value="PROTEIN_KINASE_ST"/>
    <property type="match status" value="1"/>
</dbReference>
<accession>A0A6G1JK42</accession>
<dbReference type="AlphaFoldDB" id="A0A6G1JK42"/>
<dbReference type="InterPro" id="IPR008271">
    <property type="entry name" value="Ser/Thr_kinase_AS"/>
</dbReference>